<dbReference type="InterPro" id="IPR011722">
    <property type="entry name" value="Hemimethylated_DNA-bd_dom"/>
</dbReference>
<accession>A0A4U0VEH5</accession>
<proteinExistence type="predicted"/>
<protein>
    <recommendedName>
        <fullName evidence="1">F-box domain-containing protein</fullName>
    </recommendedName>
</protein>
<organism evidence="2 3">
    <name type="scientific">Friedmanniomyces endolithicus</name>
    <dbReference type="NCBI Taxonomy" id="329885"/>
    <lineage>
        <taxon>Eukaryota</taxon>
        <taxon>Fungi</taxon>
        <taxon>Dikarya</taxon>
        <taxon>Ascomycota</taxon>
        <taxon>Pezizomycotina</taxon>
        <taxon>Dothideomycetes</taxon>
        <taxon>Dothideomycetidae</taxon>
        <taxon>Mycosphaerellales</taxon>
        <taxon>Teratosphaeriaceae</taxon>
        <taxon>Friedmanniomyces</taxon>
    </lineage>
</organism>
<dbReference type="Proteomes" id="UP000310066">
    <property type="component" value="Unassembled WGS sequence"/>
</dbReference>
<reference evidence="2 3" key="1">
    <citation type="submission" date="2017-03" db="EMBL/GenBank/DDBJ databases">
        <title>Genomes of endolithic fungi from Antarctica.</title>
        <authorList>
            <person name="Coleine C."/>
            <person name="Masonjones S."/>
            <person name="Stajich J.E."/>
        </authorList>
    </citation>
    <scope>NUCLEOTIDE SEQUENCE [LARGE SCALE GENOMIC DNA]</scope>
    <source>
        <strain evidence="2 3">CCFEE 5311</strain>
    </source>
</reference>
<gene>
    <name evidence="2" type="ORF">B0A54_01863</name>
</gene>
<dbReference type="Pfam" id="PF08755">
    <property type="entry name" value="YccV-like"/>
    <property type="match status" value="1"/>
</dbReference>
<dbReference type="PANTHER" id="PTHR31350:SF27">
    <property type="entry name" value="HEMIMETHYLATED DNA-BINDING DOMAIN-CONTAINING PROTEIN"/>
    <property type="match status" value="1"/>
</dbReference>
<dbReference type="Pfam" id="PF13369">
    <property type="entry name" value="Transglut_core2"/>
    <property type="match status" value="1"/>
</dbReference>
<dbReference type="InterPro" id="IPR036047">
    <property type="entry name" value="F-box-like_dom_sf"/>
</dbReference>
<dbReference type="NCBIfam" id="TIGR02097">
    <property type="entry name" value="yccV"/>
    <property type="match status" value="1"/>
</dbReference>
<dbReference type="OrthoDB" id="28868at2759"/>
<dbReference type="Gene3D" id="2.30.30.390">
    <property type="entry name" value="Hemimethylated DNA-binding domain"/>
    <property type="match status" value="1"/>
</dbReference>
<dbReference type="SUPFAM" id="SSF141255">
    <property type="entry name" value="YccV-like"/>
    <property type="match status" value="1"/>
</dbReference>
<evidence type="ECO:0000259" key="1">
    <source>
        <dbReference type="PROSITE" id="PS50181"/>
    </source>
</evidence>
<dbReference type="InterPro" id="IPR032698">
    <property type="entry name" value="SirB1_N"/>
</dbReference>
<dbReference type="InterPro" id="IPR036623">
    <property type="entry name" value="Hemimethylated_DNA-bd_sf"/>
</dbReference>
<name>A0A4U0VEH5_9PEZI</name>
<dbReference type="EMBL" id="NAJP01000005">
    <property type="protein sequence ID" value="TKA47491.1"/>
    <property type="molecule type" value="Genomic_DNA"/>
</dbReference>
<evidence type="ECO:0000313" key="2">
    <source>
        <dbReference type="EMBL" id="TKA47491.1"/>
    </source>
</evidence>
<dbReference type="AlphaFoldDB" id="A0A4U0VEH5"/>
<dbReference type="GO" id="GO:0003677">
    <property type="term" value="F:DNA binding"/>
    <property type="evidence" value="ECO:0007669"/>
    <property type="project" value="InterPro"/>
</dbReference>
<dbReference type="STRING" id="329885.A0A4U0VEH5"/>
<dbReference type="SUPFAM" id="SSF81383">
    <property type="entry name" value="F-box domain"/>
    <property type="match status" value="1"/>
</dbReference>
<dbReference type="InterPro" id="IPR001810">
    <property type="entry name" value="F-box_dom"/>
</dbReference>
<sequence length="601" mass="69050">MDSSRLTCLPDELLEAIVFYLPPHDTVAFGATCRRSNKITFEPLVWRAHCVQEYRYWESRHELKEILSRPPAQTKWRVLFNERMQTDRKALELFDALLETQQFRLERMEKVAAMGYDVKEMLLKQRDQTPDDAADVLARRYHANALLGSIHRATALEKWTRLQNMQMVRLEEVLGAYDLFVLAGSKGDLSDMDRELDRIAESILLQHPDFETWSVRQKATEIARWLRAQNLVGNPSEDDYHALRNNFISIALFDEPHTSLPLQSVAIYCAVARRLGVNAKPSNYPHHVHAVIEASADTTLDGSPRPSRDIDFSNPSDVMHMDPWRSPNEVPSQHLSTRLMQMGAPAAQHAHHLGPSTTLEIALRTSRNIMNSVQEARQRNTTTPRGASYPDVDAAWYSMLWSMLVLGDSNTAALLHRRRQILPYLVEHYQAHFPEDLNLLETLVAPMFESLREHHVLMHLITTARAADANLRAPSRRPNKADLRAFWIPGQGGVGYRIGTYFKHRRYHYEGVVVGWDTKCAADPRWMEQMQVDSLPRGREQPFYNVLADDKTVRYVADENIESLSRQPSEAILALAGRYFKRWDSASGMFVSNIREEYPDD</sequence>
<comment type="caution">
    <text evidence="2">The sequence shown here is derived from an EMBL/GenBank/DDBJ whole genome shotgun (WGS) entry which is preliminary data.</text>
</comment>
<evidence type="ECO:0000313" key="3">
    <source>
        <dbReference type="Proteomes" id="UP000310066"/>
    </source>
</evidence>
<dbReference type="Gene3D" id="1.20.1280.50">
    <property type="match status" value="1"/>
</dbReference>
<dbReference type="Pfam" id="PF12937">
    <property type="entry name" value="F-box-like"/>
    <property type="match status" value="1"/>
</dbReference>
<dbReference type="SMART" id="SM00992">
    <property type="entry name" value="YccV-like"/>
    <property type="match status" value="1"/>
</dbReference>
<dbReference type="PANTHER" id="PTHR31350">
    <property type="entry name" value="SI:DKEY-261L7.2"/>
    <property type="match status" value="1"/>
</dbReference>
<dbReference type="PROSITE" id="PS50181">
    <property type="entry name" value="FBOX"/>
    <property type="match status" value="1"/>
</dbReference>
<feature type="domain" description="F-box" evidence="1">
    <location>
        <begin position="3"/>
        <end position="49"/>
    </location>
</feature>